<evidence type="ECO:0000259" key="1">
    <source>
        <dbReference type="SMART" id="SM00421"/>
    </source>
</evidence>
<dbReference type="AlphaFoldDB" id="A0A8J3Z1T7"/>
<dbReference type="PANTHER" id="PTHR34293">
    <property type="entry name" value="HTH-TYPE TRANSCRIPTIONAL REGULATOR TRMBL2"/>
    <property type="match status" value="1"/>
</dbReference>
<dbReference type="GO" id="GO:0006355">
    <property type="term" value="P:regulation of DNA-templated transcription"/>
    <property type="evidence" value="ECO:0007669"/>
    <property type="project" value="InterPro"/>
</dbReference>
<dbReference type="SMART" id="SM00421">
    <property type="entry name" value="HTH_LUXR"/>
    <property type="match status" value="1"/>
</dbReference>
<proteinExistence type="predicted"/>
<dbReference type="SUPFAM" id="SSF46894">
    <property type="entry name" value="C-terminal effector domain of the bipartite response regulators"/>
    <property type="match status" value="1"/>
</dbReference>
<gene>
    <name evidence="2" type="ORF">Vau01_023180</name>
</gene>
<evidence type="ECO:0000313" key="3">
    <source>
        <dbReference type="Proteomes" id="UP000612585"/>
    </source>
</evidence>
<dbReference type="InterPro" id="IPR016032">
    <property type="entry name" value="Sig_transdc_resp-reg_C-effctor"/>
</dbReference>
<dbReference type="GO" id="GO:0003677">
    <property type="term" value="F:DNA binding"/>
    <property type="evidence" value="ECO:0007669"/>
    <property type="project" value="InterPro"/>
</dbReference>
<dbReference type="InterPro" id="IPR051797">
    <property type="entry name" value="TrmB-like"/>
</dbReference>
<protein>
    <recommendedName>
        <fullName evidence="1">HTH luxR-type domain-containing protein</fullName>
    </recommendedName>
</protein>
<sequence>MTTAYNLLLQRPGLDLAQFAEELGCDAEFATAILDRLVDLALLHRRSDEVGMLVAVSPIVAMQHLIAREQLLLHERHDFLQRSHDTFTSILRSYSTTTEFESPEPDIEQLTDLRAVRRRLEELAMSARTEVLSFSPSAYNPTATRDASRPLDMAMLDRGVRMQTLYLDTLAFEPAGLEYALTLVNAGADVRLVPALPMRLILVDGETAIVPRDPDDDTAGALIVPHSGLVTALHALFMSYWKQGRPLTADGDSDAGARTADRAVLRLLATGAKDEAIARQLGMSVRTVRRIVADIMVRAEVDSRFALGAYATAHNWI</sequence>
<dbReference type="InterPro" id="IPR036388">
    <property type="entry name" value="WH-like_DNA-bd_sf"/>
</dbReference>
<comment type="caution">
    <text evidence="2">The sequence shown here is derived from an EMBL/GenBank/DDBJ whole genome shotgun (WGS) entry which is preliminary data.</text>
</comment>
<dbReference type="Proteomes" id="UP000612585">
    <property type="component" value="Unassembled WGS sequence"/>
</dbReference>
<dbReference type="RefSeq" id="WP_203990461.1">
    <property type="nucleotide sequence ID" value="NZ_BOPG01000012.1"/>
</dbReference>
<dbReference type="PANTHER" id="PTHR34293:SF1">
    <property type="entry name" value="HTH-TYPE TRANSCRIPTIONAL REGULATOR TRMBL2"/>
    <property type="match status" value="1"/>
</dbReference>
<accession>A0A8J3Z1T7</accession>
<evidence type="ECO:0000313" key="2">
    <source>
        <dbReference type="EMBL" id="GIJ54802.1"/>
    </source>
</evidence>
<name>A0A8J3Z1T7_9ACTN</name>
<keyword evidence="3" id="KW-1185">Reference proteome</keyword>
<reference evidence="2" key="1">
    <citation type="submission" date="2021-01" db="EMBL/GenBank/DDBJ databases">
        <title>Whole genome shotgun sequence of Virgisporangium aurantiacum NBRC 16421.</title>
        <authorList>
            <person name="Komaki H."/>
            <person name="Tamura T."/>
        </authorList>
    </citation>
    <scope>NUCLEOTIDE SEQUENCE</scope>
    <source>
        <strain evidence="2">NBRC 16421</strain>
    </source>
</reference>
<dbReference type="Pfam" id="PF13384">
    <property type="entry name" value="HTH_23"/>
    <property type="match status" value="1"/>
</dbReference>
<organism evidence="2 3">
    <name type="scientific">Virgisporangium aurantiacum</name>
    <dbReference type="NCBI Taxonomy" id="175570"/>
    <lineage>
        <taxon>Bacteria</taxon>
        <taxon>Bacillati</taxon>
        <taxon>Actinomycetota</taxon>
        <taxon>Actinomycetes</taxon>
        <taxon>Micromonosporales</taxon>
        <taxon>Micromonosporaceae</taxon>
        <taxon>Virgisporangium</taxon>
    </lineage>
</organism>
<feature type="domain" description="HTH luxR-type" evidence="1">
    <location>
        <begin position="259"/>
        <end position="311"/>
    </location>
</feature>
<dbReference type="Gene3D" id="1.10.10.10">
    <property type="entry name" value="Winged helix-like DNA-binding domain superfamily/Winged helix DNA-binding domain"/>
    <property type="match status" value="1"/>
</dbReference>
<dbReference type="InterPro" id="IPR000792">
    <property type="entry name" value="Tscrpt_reg_LuxR_C"/>
</dbReference>
<dbReference type="EMBL" id="BOPG01000012">
    <property type="protein sequence ID" value="GIJ54802.1"/>
    <property type="molecule type" value="Genomic_DNA"/>
</dbReference>